<evidence type="ECO:0000313" key="6">
    <source>
        <dbReference type="Proteomes" id="UP001165283"/>
    </source>
</evidence>
<comment type="caution">
    <text evidence="5">The sequence shown here is derived from an EMBL/GenBank/DDBJ whole genome shotgun (WGS) entry which is preliminary data.</text>
</comment>
<dbReference type="InterPro" id="IPR001647">
    <property type="entry name" value="HTH_TetR"/>
</dbReference>
<evidence type="ECO:0000256" key="2">
    <source>
        <dbReference type="PROSITE-ProRule" id="PRU00335"/>
    </source>
</evidence>
<protein>
    <submittedName>
        <fullName evidence="5">TetR/AcrR family transcriptional regulator</fullName>
    </submittedName>
</protein>
<gene>
    <name evidence="5" type="ORF">KDL28_32520</name>
</gene>
<proteinExistence type="predicted"/>
<feature type="region of interest" description="Disordered" evidence="3">
    <location>
        <begin position="205"/>
        <end position="227"/>
    </location>
</feature>
<dbReference type="InterPro" id="IPR009057">
    <property type="entry name" value="Homeodomain-like_sf"/>
</dbReference>
<dbReference type="PANTHER" id="PTHR30055">
    <property type="entry name" value="HTH-TYPE TRANSCRIPTIONAL REGULATOR RUTR"/>
    <property type="match status" value="1"/>
</dbReference>
<dbReference type="SUPFAM" id="SSF46689">
    <property type="entry name" value="Homeodomain-like"/>
    <property type="match status" value="1"/>
</dbReference>
<dbReference type="RefSeq" id="WP_252444827.1">
    <property type="nucleotide sequence ID" value="NZ_JAGSOV010000071.1"/>
</dbReference>
<keyword evidence="6" id="KW-1185">Reference proteome</keyword>
<dbReference type="PROSITE" id="PS50977">
    <property type="entry name" value="HTH_TETR_2"/>
    <property type="match status" value="1"/>
</dbReference>
<evidence type="ECO:0000256" key="3">
    <source>
        <dbReference type="SAM" id="MobiDB-lite"/>
    </source>
</evidence>
<dbReference type="Gene3D" id="1.10.357.10">
    <property type="entry name" value="Tetracycline Repressor, domain 2"/>
    <property type="match status" value="1"/>
</dbReference>
<accession>A0ABT1A9X8</accession>
<dbReference type="Proteomes" id="UP001165283">
    <property type="component" value="Unassembled WGS sequence"/>
</dbReference>
<evidence type="ECO:0000313" key="5">
    <source>
        <dbReference type="EMBL" id="MCO1659798.1"/>
    </source>
</evidence>
<dbReference type="EMBL" id="JAGSOV010000071">
    <property type="protein sequence ID" value="MCO1659798.1"/>
    <property type="molecule type" value="Genomic_DNA"/>
</dbReference>
<sequence>MAVPVPPHAPAAQGERSREEILDAAERLMGTRGYAATSISLLAKASGLPPSSIYWHFGSKSGLLGAVMQRGARRFFAAATPDPPASPPEPRERLALLVGRVVSGMREHPRFLRLVAFLLLGGDGGHDQHEAVAGVRAEARGLVRRGLLWAYLPWGEPLARRVADELTDTAQALFDGLFLTTAGGTPSAAVARDVEAALHALAEQVRDGPERSGGPAVSAGLSPRGGC</sequence>
<name>A0ABT1A9X8_9PSEU</name>
<evidence type="ECO:0000256" key="1">
    <source>
        <dbReference type="ARBA" id="ARBA00023125"/>
    </source>
</evidence>
<feature type="domain" description="HTH tetR-type" evidence="4">
    <location>
        <begin position="15"/>
        <end position="75"/>
    </location>
</feature>
<dbReference type="PANTHER" id="PTHR30055:SF209">
    <property type="entry name" value="POSSIBLE TRANSCRIPTIONAL REGULATORY PROTEIN (PROBABLY TETR-FAMILY)"/>
    <property type="match status" value="1"/>
</dbReference>
<dbReference type="Pfam" id="PF00440">
    <property type="entry name" value="TetR_N"/>
    <property type="match status" value="1"/>
</dbReference>
<reference evidence="5" key="1">
    <citation type="submission" date="2021-04" db="EMBL/GenBank/DDBJ databases">
        <title>Pseudonocardia sp. nov., isolated from sandy soil of mangrove forest.</title>
        <authorList>
            <person name="Zan Z."/>
            <person name="Huang R."/>
            <person name="Liu W."/>
        </authorList>
    </citation>
    <scope>NUCLEOTIDE SEQUENCE</scope>
    <source>
        <strain evidence="5">S2-4</strain>
    </source>
</reference>
<organism evidence="5 6">
    <name type="scientific">Pseudonocardia humida</name>
    <dbReference type="NCBI Taxonomy" id="2800819"/>
    <lineage>
        <taxon>Bacteria</taxon>
        <taxon>Bacillati</taxon>
        <taxon>Actinomycetota</taxon>
        <taxon>Actinomycetes</taxon>
        <taxon>Pseudonocardiales</taxon>
        <taxon>Pseudonocardiaceae</taxon>
        <taxon>Pseudonocardia</taxon>
    </lineage>
</organism>
<evidence type="ECO:0000259" key="4">
    <source>
        <dbReference type="PROSITE" id="PS50977"/>
    </source>
</evidence>
<dbReference type="InterPro" id="IPR050109">
    <property type="entry name" value="HTH-type_TetR-like_transc_reg"/>
</dbReference>
<keyword evidence="1 2" id="KW-0238">DNA-binding</keyword>
<dbReference type="PRINTS" id="PR00455">
    <property type="entry name" value="HTHTETR"/>
</dbReference>
<feature type="DNA-binding region" description="H-T-H motif" evidence="2">
    <location>
        <begin position="38"/>
        <end position="57"/>
    </location>
</feature>